<dbReference type="Pfam" id="PF13173">
    <property type="entry name" value="AAA_14"/>
    <property type="match status" value="1"/>
</dbReference>
<reference evidence="3" key="1">
    <citation type="submission" date="2019-04" db="EMBL/GenBank/DDBJ databases">
        <title>Evolution of Biomass-Degrading Anaerobic Consortia Revealed by Metagenomics.</title>
        <authorList>
            <person name="Peng X."/>
        </authorList>
    </citation>
    <scope>NUCLEOTIDE SEQUENCE</scope>
    <source>
        <strain evidence="3">SIG14</strain>
    </source>
</reference>
<accession>A0A8T3VQS7</accession>
<dbReference type="Proteomes" id="UP000732619">
    <property type="component" value="Unassembled WGS sequence"/>
</dbReference>
<dbReference type="EMBL" id="SUTG01000014">
    <property type="protein sequence ID" value="MBE6512330.1"/>
    <property type="molecule type" value="Genomic_DNA"/>
</dbReference>
<dbReference type="Pfam" id="PF13635">
    <property type="entry name" value="DUF4143"/>
    <property type="match status" value="1"/>
</dbReference>
<feature type="domain" description="DUF4143" evidence="2">
    <location>
        <begin position="202"/>
        <end position="349"/>
    </location>
</feature>
<dbReference type="Gene3D" id="3.40.50.300">
    <property type="entry name" value="P-loop containing nucleotide triphosphate hydrolases"/>
    <property type="match status" value="1"/>
</dbReference>
<dbReference type="SUPFAM" id="SSF52540">
    <property type="entry name" value="P-loop containing nucleoside triphosphate hydrolases"/>
    <property type="match status" value="1"/>
</dbReference>
<feature type="domain" description="AAA" evidence="1">
    <location>
        <begin position="18"/>
        <end position="149"/>
    </location>
</feature>
<dbReference type="InterPro" id="IPR041682">
    <property type="entry name" value="AAA_14"/>
</dbReference>
<dbReference type="AlphaFoldDB" id="A0A8T3VQS7"/>
<dbReference type="GO" id="GO:0005524">
    <property type="term" value="F:ATP binding"/>
    <property type="evidence" value="ECO:0007669"/>
    <property type="project" value="UniProtKB-KW"/>
</dbReference>
<evidence type="ECO:0000259" key="2">
    <source>
        <dbReference type="Pfam" id="PF13635"/>
    </source>
</evidence>
<keyword evidence="3" id="KW-0547">Nucleotide-binding</keyword>
<name>A0A8T3VQS7_METOL</name>
<protein>
    <submittedName>
        <fullName evidence="3">ATP-binding protein</fullName>
    </submittedName>
</protein>
<organism evidence="3 4">
    <name type="scientific">Methanobrevibacter olleyae</name>
    <dbReference type="NCBI Taxonomy" id="294671"/>
    <lineage>
        <taxon>Archaea</taxon>
        <taxon>Methanobacteriati</taxon>
        <taxon>Methanobacteriota</taxon>
        <taxon>Methanomada group</taxon>
        <taxon>Methanobacteria</taxon>
        <taxon>Methanobacteriales</taxon>
        <taxon>Methanobacteriaceae</taxon>
        <taxon>Methanobrevibacter</taxon>
    </lineage>
</organism>
<dbReference type="InterPro" id="IPR027417">
    <property type="entry name" value="P-loop_NTPase"/>
</dbReference>
<sequence length="402" mass="47156">MIKRTLYLNQIERLIDKEPVKIIIGVRRSGKTYLLKSIQEELKSRGINEENIFLISFESLKYNKIENFKQLDELIMGLTKNTKGKIYLLFDEIQNVKNWEKSINAYRVDLDCDIYITGSNSELLSGEMATLISGRYYQINIYPFSFAEFIQYKKEMEKTDIVDLEELFEEYVEYGGMPPIQQVAAEDKYSYLGDIYNTILLKDIITRHNIRNTDMLNRILDYVIMNIGKNFSAGSIVKYIKHEGRKISKDTILDYLLYAKNACFIYQAQREDIKGKKVLKHNEKYFLADHGFYQAKYGEMENMGSILENIVFIELLRRGYDVKIGLINDKEIDFVCTKAKEKIYIQVTYKLENDKTIEREFSALAKIDDNFDKYVLSMDKLDFSGSGLKHRNIIDFLTSDYI</sequence>
<dbReference type="PANTHER" id="PTHR33295">
    <property type="entry name" value="ATPASE"/>
    <property type="match status" value="1"/>
</dbReference>
<evidence type="ECO:0000313" key="4">
    <source>
        <dbReference type="Proteomes" id="UP000732619"/>
    </source>
</evidence>
<gene>
    <name evidence="3" type="ORF">E7Z75_04170</name>
</gene>
<dbReference type="InterPro" id="IPR025420">
    <property type="entry name" value="DUF4143"/>
</dbReference>
<evidence type="ECO:0000259" key="1">
    <source>
        <dbReference type="Pfam" id="PF13173"/>
    </source>
</evidence>
<proteinExistence type="predicted"/>
<comment type="caution">
    <text evidence="3">The sequence shown here is derived from an EMBL/GenBank/DDBJ whole genome shotgun (WGS) entry which is preliminary data.</text>
</comment>
<dbReference type="PANTHER" id="PTHR33295:SF20">
    <property type="entry name" value="ATPASE"/>
    <property type="match status" value="1"/>
</dbReference>
<evidence type="ECO:0000313" key="3">
    <source>
        <dbReference type="EMBL" id="MBE6512330.1"/>
    </source>
</evidence>
<keyword evidence="3" id="KW-0067">ATP-binding</keyword>